<feature type="transmembrane region" description="Helical" evidence="1">
    <location>
        <begin position="302"/>
        <end position="328"/>
    </location>
</feature>
<feature type="transmembrane region" description="Helical" evidence="1">
    <location>
        <begin position="366"/>
        <end position="387"/>
    </location>
</feature>
<feature type="transmembrane region" description="Helical" evidence="1">
    <location>
        <begin position="92"/>
        <end position="109"/>
    </location>
</feature>
<dbReference type="Proteomes" id="UP000652761">
    <property type="component" value="Unassembled WGS sequence"/>
</dbReference>
<keyword evidence="1" id="KW-1133">Transmembrane helix</keyword>
<accession>A0A843TI69</accession>
<sequence>MANVEGMRGKDNSKPIFVMKGAPNIAPTFRNNNVNNNNKRPNGRVEELLVAEELWNDHKKLIFFPFSSAATCTNCPLDVDQRYHQNKRSNKFVFLIVFWVSRLRWWDFVCPQDREVGLVSHTLWALPDGGLVCAIGVWLVVPFVGVLASHRGFLFRVRERPVVCPLPLLSMGCLGWWCFHMAFGDMSRTVATFVVKAPPLEALVVVWCVALLTYGGRSGALGESLSAGHKSFQAIGAVVYCTLSVFPFVVLCLLWRVLPVSHVVSAIGATVLHHAWFWYLWWHHVLMPEWFVLCHLEHGCIVLYLGWLLVLSFPPLGHLVLADALWLYHYRCRVAALPCLVVVCPCRTLMLIWLRSSGAGGHCLAFYGFLHVRVFCLALVGLVRGSLVELSTSACMLCAIVVRPGLSSRSAADLTKTVAISVDPVATLIRGERFPSHLPPTLELGGLAGELVVERRSVGASWSEEEAAVVS</sequence>
<proteinExistence type="predicted"/>
<dbReference type="OrthoDB" id="1108119at2759"/>
<reference evidence="2" key="1">
    <citation type="submission" date="2017-07" db="EMBL/GenBank/DDBJ databases">
        <title>Taro Niue Genome Assembly and Annotation.</title>
        <authorList>
            <person name="Atibalentja N."/>
            <person name="Keating K."/>
            <person name="Fields C.J."/>
        </authorList>
    </citation>
    <scope>NUCLEOTIDE SEQUENCE</scope>
    <source>
        <strain evidence="2">Niue_2</strain>
        <tissue evidence="2">Leaf</tissue>
    </source>
</reference>
<dbReference type="AlphaFoldDB" id="A0A843TI69"/>
<keyword evidence="3" id="KW-1185">Reference proteome</keyword>
<feature type="transmembrane region" description="Helical" evidence="1">
    <location>
        <begin position="234"/>
        <end position="257"/>
    </location>
</feature>
<protein>
    <submittedName>
        <fullName evidence="2">Uncharacterized protein</fullName>
    </submittedName>
</protein>
<keyword evidence="1" id="KW-0812">Transmembrane</keyword>
<evidence type="ECO:0000256" key="1">
    <source>
        <dbReference type="SAM" id="Phobius"/>
    </source>
</evidence>
<keyword evidence="1" id="KW-0472">Membrane</keyword>
<feature type="transmembrane region" description="Helical" evidence="1">
    <location>
        <begin position="334"/>
        <end position="354"/>
    </location>
</feature>
<evidence type="ECO:0000313" key="3">
    <source>
        <dbReference type="Proteomes" id="UP000652761"/>
    </source>
</evidence>
<comment type="caution">
    <text evidence="2">The sequence shown here is derived from an EMBL/GenBank/DDBJ whole genome shotgun (WGS) entry which is preliminary data.</text>
</comment>
<name>A0A843TI69_COLES</name>
<feature type="transmembrane region" description="Helical" evidence="1">
    <location>
        <begin position="263"/>
        <end position="281"/>
    </location>
</feature>
<gene>
    <name evidence="2" type="ORF">Taro_003044</name>
</gene>
<feature type="transmembrane region" description="Helical" evidence="1">
    <location>
        <begin position="129"/>
        <end position="150"/>
    </location>
</feature>
<organism evidence="2 3">
    <name type="scientific">Colocasia esculenta</name>
    <name type="common">Wild taro</name>
    <name type="synonym">Arum esculentum</name>
    <dbReference type="NCBI Taxonomy" id="4460"/>
    <lineage>
        <taxon>Eukaryota</taxon>
        <taxon>Viridiplantae</taxon>
        <taxon>Streptophyta</taxon>
        <taxon>Embryophyta</taxon>
        <taxon>Tracheophyta</taxon>
        <taxon>Spermatophyta</taxon>
        <taxon>Magnoliopsida</taxon>
        <taxon>Liliopsida</taxon>
        <taxon>Araceae</taxon>
        <taxon>Aroideae</taxon>
        <taxon>Colocasieae</taxon>
        <taxon>Colocasia</taxon>
    </lineage>
</organism>
<feature type="transmembrane region" description="Helical" evidence="1">
    <location>
        <begin position="162"/>
        <end position="183"/>
    </location>
</feature>
<dbReference type="EMBL" id="NMUH01000076">
    <property type="protein sequence ID" value="MQL70725.1"/>
    <property type="molecule type" value="Genomic_DNA"/>
</dbReference>
<evidence type="ECO:0000313" key="2">
    <source>
        <dbReference type="EMBL" id="MQL70725.1"/>
    </source>
</evidence>